<dbReference type="EMBL" id="LCBL01000004">
    <property type="protein sequence ID" value="KKS08814.1"/>
    <property type="molecule type" value="Genomic_DNA"/>
</dbReference>
<dbReference type="Proteomes" id="UP000033869">
    <property type="component" value="Unassembled WGS sequence"/>
</dbReference>
<evidence type="ECO:0000313" key="1">
    <source>
        <dbReference type="EMBL" id="KKS08814.1"/>
    </source>
</evidence>
<evidence type="ECO:0000313" key="2">
    <source>
        <dbReference type="Proteomes" id="UP000033869"/>
    </source>
</evidence>
<sequence>MEIKLTKKQYRDLLEVVLLGNWIRGSLFDQGLYKGKDYDQIEDYLITKADYFESGDLVEDFEGHPLPSEELSNRIEETMESYDDFVFWEFLERELGKRDFYETITDKEKKELARDSWFPERIHEIYAKYREEFEEHGVDRLRIVDEDTKNR</sequence>
<name>A0A0G0W761_UNCC2</name>
<comment type="caution">
    <text evidence="1">The sequence shown here is derived from an EMBL/GenBank/DDBJ whole genome shotgun (WGS) entry which is preliminary data.</text>
</comment>
<organism evidence="1 2">
    <name type="scientific">candidate division CPR2 bacterium GW2011_GWC1_41_48</name>
    <dbReference type="NCBI Taxonomy" id="1618344"/>
    <lineage>
        <taxon>Bacteria</taxon>
        <taxon>Bacteria division CPR2</taxon>
    </lineage>
</organism>
<protein>
    <submittedName>
        <fullName evidence="1">Uncharacterized protein</fullName>
    </submittedName>
</protein>
<dbReference type="AlphaFoldDB" id="A0A0G0W761"/>
<gene>
    <name evidence="1" type="ORF">UU65_C0004G0025</name>
</gene>
<proteinExistence type="predicted"/>
<accession>A0A0G0W761</accession>
<reference evidence="1 2" key="1">
    <citation type="journal article" date="2015" name="Nature">
        <title>rRNA introns, odd ribosomes, and small enigmatic genomes across a large radiation of phyla.</title>
        <authorList>
            <person name="Brown C.T."/>
            <person name="Hug L.A."/>
            <person name="Thomas B.C."/>
            <person name="Sharon I."/>
            <person name="Castelle C.J."/>
            <person name="Singh A."/>
            <person name="Wilkins M.J."/>
            <person name="Williams K.H."/>
            <person name="Banfield J.F."/>
        </authorList>
    </citation>
    <scope>NUCLEOTIDE SEQUENCE [LARGE SCALE GENOMIC DNA]</scope>
</reference>